<protein>
    <submittedName>
        <fullName evidence="3">Uncharacterized protein</fullName>
    </submittedName>
</protein>
<feature type="compositionally biased region" description="Low complexity" evidence="1">
    <location>
        <begin position="335"/>
        <end position="348"/>
    </location>
</feature>
<feature type="compositionally biased region" description="Low complexity" evidence="1">
    <location>
        <begin position="292"/>
        <end position="305"/>
    </location>
</feature>
<dbReference type="Proteomes" id="UP001500212">
    <property type="component" value="Unassembled WGS sequence"/>
</dbReference>
<gene>
    <name evidence="3" type="ORF">GCM10023195_68470</name>
</gene>
<feature type="compositionally biased region" description="Acidic residues" evidence="1">
    <location>
        <begin position="391"/>
        <end position="437"/>
    </location>
</feature>
<sequence>MIILSGVLVVLAIALLVTGIVTGNTGHEILGLDGLKLIYVSIGVSIVSALFLAVGVFLRRKELFGTTAAPANAKASVGRATARPVKAKARVGAGDDAAIVPATSASATDVPAETTVYVVPGRKRYHLETCRQLAGRDKEELTFVEAREEGFTPCTACLPDTALAARAALTETIEERSADTGTVADTRPQSAALEPIEVTRTDIPVTPALPAAERPSRESDALTGGPATTGGTEATEQPETDVRDAESTTVEPADAEHTTADAPEESLAERSRRHGRSLFEPLDRTDADETADGAAAAAKTDTGASDTEHRDDEPTTARSADEPEPAEPQDETVEPAEAATTRETAQPEPADRNTAEPETAADEVTEPEAGEPEAIAAEATDPQDSAHPDTETDDAAAPEPAAEEPEPEPSDEHGEQDEEPAADEPAADEPAAEEPASEEAAAAPAPPEAADDADAEPDDDAAEQLPEPAADADTAQTDEVDEADEADEADKRDKAEKTATSDETTKAAPADDSEDSEDSDDAGASSSPTVRILSGTKRYHRSDCALIEDIADDADDLESLSREAARERGCTPCLVCQPDDD</sequence>
<proteinExistence type="predicted"/>
<feature type="compositionally biased region" description="Low complexity" evidence="1">
    <location>
        <begin position="223"/>
        <end position="237"/>
    </location>
</feature>
<keyword evidence="4" id="KW-1185">Reference proteome</keyword>
<feature type="region of interest" description="Disordered" evidence="1">
    <location>
        <begin position="173"/>
        <end position="538"/>
    </location>
</feature>
<evidence type="ECO:0000256" key="2">
    <source>
        <dbReference type="SAM" id="Phobius"/>
    </source>
</evidence>
<evidence type="ECO:0000256" key="1">
    <source>
        <dbReference type="SAM" id="MobiDB-lite"/>
    </source>
</evidence>
<feature type="compositionally biased region" description="Acidic residues" evidence="1">
    <location>
        <begin position="476"/>
        <end position="488"/>
    </location>
</feature>
<feature type="compositionally biased region" description="Low complexity" evidence="1">
    <location>
        <begin position="463"/>
        <end position="475"/>
    </location>
</feature>
<keyword evidence="2" id="KW-1133">Transmembrane helix</keyword>
<dbReference type="RefSeq" id="WP_345363862.1">
    <property type="nucleotide sequence ID" value="NZ_BAABHJ010000029.1"/>
</dbReference>
<feature type="compositionally biased region" description="Basic and acidic residues" evidence="1">
    <location>
        <begin position="306"/>
        <end position="321"/>
    </location>
</feature>
<keyword evidence="2" id="KW-0472">Membrane</keyword>
<evidence type="ECO:0000313" key="4">
    <source>
        <dbReference type="Proteomes" id="UP001500212"/>
    </source>
</evidence>
<feature type="compositionally biased region" description="Acidic residues" evidence="1">
    <location>
        <begin position="359"/>
        <end position="371"/>
    </location>
</feature>
<feature type="compositionally biased region" description="Basic and acidic residues" evidence="1">
    <location>
        <begin position="489"/>
        <end position="505"/>
    </location>
</feature>
<feature type="compositionally biased region" description="Acidic residues" evidence="1">
    <location>
        <begin position="511"/>
        <end position="521"/>
    </location>
</feature>
<accession>A0ABP8TUM7</accession>
<organism evidence="3 4">
    <name type="scientific">Actinoallomurus liliacearum</name>
    <dbReference type="NCBI Taxonomy" id="1080073"/>
    <lineage>
        <taxon>Bacteria</taxon>
        <taxon>Bacillati</taxon>
        <taxon>Actinomycetota</taxon>
        <taxon>Actinomycetes</taxon>
        <taxon>Streptosporangiales</taxon>
        <taxon>Thermomonosporaceae</taxon>
        <taxon>Actinoallomurus</taxon>
    </lineage>
</organism>
<comment type="caution">
    <text evidence="3">The sequence shown here is derived from an EMBL/GenBank/DDBJ whole genome shotgun (WGS) entry which is preliminary data.</text>
</comment>
<keyword evidence="2" id="KW-0812">Transmembrane</keyword>
<reference evidence="4" key="1">
    <citation type="journal article" date="2019" name="Int. J. Syst. Evol. Microbiol.">
        <title>The Global Catalogue of Microorganisms (GCM) 10K type strain sequencing project: providing services to taxonomists for standard genome sequencing and annotation.</title>
        <authorList>
            <consortium name="The Broad Institute Genomics Platform"/>
            <consortium name="The Broad Institute Genome Sequencing Center for Infectious Disease"/>
            <person name="Wu L."/>
            <person name="Ma J."/>
        </authorList>
    </citation>
    <scope>NUCLEOTIDE SEQUENCE [LARGE SCALE GENOMIC DNA]</scope>
    <source>
        <strain evidence="4">JCM 17938</strain>
    </source>
</reference>
<dbReference type="EMBL" id="BAABHJ010000029">
    <property type="protein sequence ID" value="GAA4615524.1"/>
    <property type="molecule type" value="Genomic_DNA"/>
</dbReference>
<feature type="transmembrane region" description="Helical" evidence="2">
    <location>
        <begin position="38"/>
        <end position="58"/>
    </location>
</feature>
<evidence type="ECO:0000313" key="3">
    <source>
        <dbReference type="EMBL" id="GAA4615524.1"/>
    </source>
</evidence>
<feature type="compositionally biased region" description="Acidic residues" evidence="1">
    <location>
        <begin position="449"/>
        <end position="462"/>
    </location>
</feature>
<feature type="compositionally biased region" description="Acidic residues" evidence="1">
    <location>
        <begin position="322"/>
        <end position="334"/>
    </location>
</feature>
<name>A0ABP8TUM7_9ACTN</name>